<accession>A0ABN1UUY4</accession>
<gene>
    <name evidence="1" type="ORF">GCM10009654_30940</name>
</gene>
<dbReference type="EMBL" id="BAAAKV010000025">
    <property type="protein sequence ID" value="GAA1171560.1"/>
    <property type="molecule type" value="Genomic_DNA"/>
</dbReference>
<dbReference type="Proteomes" id="UP001501371">
    <property type="component" value="Unassembled WGS sequence"/>
</dbReference>
<reference evidence="1 2" key="1">
    <citation type="journal article" date="2019" name="Int. J. Syst. Evol. Microbiol.">
        <title>The Global Catalogue of Microorganisms (GCM) 10K type strain sequencing project: providing services to taxonomists for standard genome sequencing and annotation.</title>
        <authorList>
            <consortium name="The Broad Institute Genomics Platform"/>
            <consortium name="The Broad Institute Genome Sequencing Center for Infectious Disease"/>
            <person name="Wu L."/>
            <person name="Ma J."/>
        </authorList>
    </citation>
    <scope>NUCLEOTIDE SEQUENCE [LARGE SCALE GENOMIC DNA]</scope>
    <source>
        <strain evidence="1 2">JCM 12696</strain>
    </source>
</reference>
<name>A0ABN1UUY4_9ACTN</name>
<protein>
    <submittedName>
        <fullName evidence="1">Uncharacterized protein</fullName>
    </submittedName>
</protein>
<evidence type="ECO:0000313" key="2">
    <source>
        <dbReference type="Proteomes" id="UP001501371"/>
    </source>
</evidence>
<organism evidence="1 2">
    <name type="scientific">Streptomyces hebeiensis</name>
    <dbReference type="NCBI Taxonomy" id="229486"/>
    <lineage>
        <taxon>Bacteria</taxon>
        <taxon>Bacillati</taxon>
        <taxon>Actinomycetota</taxon>
        <taxon>Actinomycetes</taxon>
        <taxon>Kitasatosporales</taxon>
        <taxon>Streptomycetaceae</taxon>
        <taxon>Streptomyces</taxon>
    </lineage>
</organism>
<evidence type="ECO:0000313" key="1">
    <source>
        <dbReference type="EMBL" id="GAA1171560.1"/>
    </source>
</evidence>
<sequence>MTAPAQPPSVGTPLPCREAPIPPVHELKYGQAVGWNCCTCGSRLTCGAVHAGWARGSQGAHVLDAEVWACP</sequence>
<proteinExistence type="predicted"/>
<keyword evidence="2" id="KW-1185">Reference proteome</keyword>
<comment type="caution">
    <text evidence="1">The sequence shown here is derived from an EMBL/GenBank/DDBJ whole genome shotgun (WGS) entry which is preliminary data.</text>
</comment>